<evidence type="ECO:0000256" key="7">
    <source>
        <dbReference type="HAMAP-Rule" id="MF_00258"/>
    </source>
</evidence>
<dbReference type="NCBIfam" id="TIGR00067">
    <property type="entry name" value="glut_race"/>
    <property type="match status" value="1"/>
</dbReference>
<comment type="similarity">
    <text evidence="7">Belongs to the aspartate/glutamate racemases family.</text>
</comment>
<dbReference type="InterPro" id="IPR015942">
    <property type="entry name" value="Asp/Glu/hydantoin_racemase"/>
</dbReference>
<dbReference type="PROSITE" id="PS00924">
    <property type="entry name" value="ASP_GLU_RACEMASE_2"/>
    <property type="match status" value="1"/>
</dbReference>
<dbReference type="SUPFAM" id="SSF53681">
    <property type="entry name" value="Aspartate/glutamate racemase"/>
    <property type="match status" value="2"/>
</dbReference>
<feature type="active site" description="Proton donor/acceptor" evidence="7">
    <location>
        <position position="202"/>
    </location>
</feature>
<evidence type="ECO:0000313" key="8">
    <source>
        <dbReference type="EMBL" id="MDM0044215.1"/>
    </source>
</evidence>
<evidence type="ECO:0000256" key="6">
    <source>
        <dbReference type="ARBA" id="ARBA00023316"/>
    </source>
</evidence>
<accession>A0ABT7N8J5</accession>
<dbReference type="HAMAP" id="MF_00258">
    <property type="entry name" value="Glu_racemase"/>
    <property type="match status" value="1"/>
</dbReference>
<feature type="binding site" evidence="7">
    <location>
        <begin position="203"/>
        <end position="204"/>
    </location>
    <ligand>
        <name>substrate</name>
    </ligand>
</feature>
<keyword evidence="4 7" id="KW-0573">Peptidoglycan synthesis</keyword>
<comment type="pathway">
    <text evidence="7">Cell wall biogenesis; peptidoglycan biosynthesis.</text>
</comment>
<dbReference type="PANTHER" id="PTHR21198">
    <property type="entry name" value="GLUTAMATE RACEMASE"/>
    <property type="match status" value="1"/>
</dbReference>
<sequence length="283" mass="29747">MNPSANAAALSQDAAIGVFDSGVGGLSVLRAMREELPDEHYVYFSDSAHAPYGERDPSHVVERTVHAVEQLRNAAPGIKLFVMACNTATAAAVHVVRERWPDLPVVGMEPGLKPAATSTRSGTVAVLATRSTLQSAKFNALRQVIAEQYPKLVVRAIACDGLAGAIEVGDAPLAEALAVRYLDEAGPLGSGSGEADAVVLGCTHYPFVLDALRRHAPANVAFIDTGAAVARQARRKLAEHGLLRKCDLDSPATIELRTSGDPQALHAFAAQWLGFAARPESGA</sequence>
<proteinExistence type="inferred from homology"/>
<dbReference type="EC" id="5.1.1.3" evidence="2 7"/>
<evidence type="ECO:0000256" key="2">
    <source>
        <dbReference type="ARBA" id="ARBA00013090"/>
    </source>
</evidence>
<evidence type="ECO:0000256" key="1">
    <source>
        <dbReference type="ARBA" id="ARBA00001602"/>
    </source>
</evidence>
<dbReference type="PANTHER" id="PTHR21198:SF2">
    <property type="entry name" value="GLUTAMATE RACEMASE"/>
    <property type="match status" value="1"/>
</dbReference>
<keyword evidence="6 7" id="KW-0961">Cell wall biogenesis/degradation</keyword>
<dbReference type="PROSITE" id="PS00923">
    <property type="entry name" value="ASP_GLU_RACEMASE_1"/>
    <property type="match status" value="1"/>
</dbReference>
<keyword evidence="9" id="KW-1185">Reference proteome</keyword>
<evidence type="ECO:0000256" key="3">
    <source>
        <dbReference type="ARBA" id="ARBA00022960"/>
    </source>
</evidence>
<feature type="binding site" evidence="7">
    <location>
        <begin position="52"/>
        <end position="53"/>
    </location>
    <ligand>
        <name>substrate</name>
    </ligand>
</feature>
<gene>
    <name evidence="7 8" type="primary">murI</name>
    <name evidence="8" type="ORF">QTH91_06970</name>
</gene>
<feature type="binding site" evidence="7">
    <location>
        <begin position="86"/>
        <end position="87"/>
    </location>
    <ligand>
        <name>substrate</name>
    </ligand>
</feature>
<comment type="catalytic activity">
    <reaction evidence="1 7">
        <text>L-glutamate = D-glutamate</text>
        <dbReference type="Rhea" id="RHEA:12813"/>
        <dbReference type="ChEBI" id="CHEBI:29985"/>
        <dbReference type="ChEBI" id="CHEBI:29986"/>
        <dbReference type="EC" id="5.1.1.3"/>
    </reaction>
</comment>
<dbReference type="EMBL" id="JASZYV010000001">
    <property type="protein sequence ID" value="MDM0044215.1"/>
    <property type="molecule type" value="Genomic_DNA"/>
</dbReference>
<evidence type="ECO:0000256" key="4">
    <source>
        <dbReference type="ARBA" id="ARBA00022984"/>
    </source>
</evidence>
<feature type="binding site" evidence="7">
    <location>
        <begin position="20"/>
        <end position="21"/>
    </location>
    <ligand>
        <name>substrate</name>
    </ligand>
</feature>
<dbReference type="InterPro" id="IPR004391">
    <property type="entry name" value="Glu_race"/>
</dbReference>
<comment type="function">
    <text evidence="7">Provides the (R)-glutamate required for cell wall biosynthesis.</text>
</comment>
<feature type="active site" description="Proton donor/acceptor" evidence="7">
    <location>
        <position position="85"/>
    </location>
</feature>
<organism evidence="8 9">
    <name type="scientific">Variovorax dokdonensis</name>
    <dbReference type="NCBI Taxonomy" id="344883"/>
    <lineage>
        <taxon>Bacteria</taxon>
        <taxon>Pseudomonadati</taxon>
        <taxon>Pseudomonadota</taxon>
        <taxon>Betaproteobacteria</taxon>
        <taxon>Burkholderiales</taxon>
        <taxon>Comamonadaceae</taxon>
        <taxon>Variovorax</taxon>
    </lineage>
</organism>
<dbReference type="GO" id="GO:0008881">
    <property type="term" value="F:glutamate racemase activity"/>
    <property type="evidence" value="ECO:0007669"/>
    <property type="project" value="UniProtKB-EC"/>
</dbReference>
<dbReference type="Gene3D" id="3.40.50.1860">
    <property type="match status" value="2"/>
</dbReference>
<keyword evidence="5 7" id="KW-0413">Isomerase</keyword>
<evidence type="ECO:0000256" key="5">
    <source>
        <dbReference type="ARBA" id="ARBA00023235"/>
    </source>
</evidence>
<dbReference type="RefSeq" id="WP_286659272.1">
    <property type="nucleotide sequence ID" value="NZ_JASZYV010000001.1"/>
</dbReference>
<dbReference type="InterPro" id="IPR001920">
    <property type="entry name" value="Asp/Glu_race"/>
</dbReference>
<evidence type="ECO:0000313" key="9">
    <source>
        <dbReference type="Proteomes" id="UP001174908"/>
    </source>
</evidence>
<name>A0ABT7N8J5_9BURK</name>
<keyword evidence="3 7" id="KW-0133">Cell shape</keyword>
<dbReference type="Pfam" id="PF01177">
    <property type="entry name" value="Asp_Glu_race"/>
    <property type="match status" value="1"/>
</dbReference>
<dbReference type="InterPro" id="IPR033134">
    <property type="entry name" value="Asp/Glu_racemase_AS_2"/>
</dbReference>
<dbReference type="Proteomes" id="UP001174908">
    <property type="component" value="Unassembled WGS sequence"/>
</dbReference>
<reference evidence="8" key="1">
    <citation type="submission" date="2023-06" db="EMBL/GenBank/DDBJ databases">
        <authorList>
            <person name="Jiang Y."/>
            <person name="Liu Q."/>
        </authorList>
    </citation>
    <scope>NUCLEOTIDE SEQUENCE</scope>
    <source>
        <strain evidence="8">CGMCC 1.12089</strain>
    </source>
</reference>
<comment type="caution">
    <text evidence="8">The sequence shown here is derived from an EMBL/GenBank/DDBJ whole genome shotgun (WGS) entry which is preliminary data.</text>
</comment>
<protein>
    <recommendedName>
        <fullName evidence="2 7">Glutamate racemase</fullName>
        <ecNumber evidence="2 7">5.1.1.3</ecNumber>
    </recommendedName>
</protein>
<dbReference type="InterPro" id="IPR018187">
    <property type="entry name" value="Asp/Glu_racemase_AS_1"/>
</dbReference>